<name>A0A2P1GMS8_9RHAB</name>
<dbReference type="Pfam" id="PF00974">
    <property type="entry name" value="Rhabdo_glycop_FD"/>
    <property type="match status" value="1"/>
</dbReference>
<sequence>MVYYFALLWILTNFVSSERSSESSNRTIRSYHSFLLPPTTTSIPHPVSSSNISTTSPSTSRSQLPAASTSAPSAVNVWENGDAYDMFRGHFEAPSVLHPASFGRRRLLSFSSSTRKTHNVTRFPLTKIAVCPSLDQFHAIQAAELSCDALFDDPVDTTPVNIYRVLSKTIYVTSELCLCTGVKHYRRCFLEFFGSRTRYGSSDTQIIPDVRICTDLCQSLVETGRSVLKEGKILEPGCYWMRDSHKTSYTYTAFSTTVKVDRFEDIISSPAISGGVCSLSQRSCQSIKPGRLIFTSQFEEDVNIGLQVVEVSVVQWQNVPAPWFVARNRKTNEGIILRTDCARSIGAIKLAKSLTGAIFSSASLDPSCSTSLESSELPALVDFPSLPSKLEQYRAYVSCQLHKGVILNSITLGNPVHSVLLNPFQSLGQEENSEGKVDRYLISTGTLLQAKCEIREVNGLRLYKGNTWIAYHEDQEIACISGELQLGFESNCIARNETNIPILLGKWSVHLTDNGYTVVPLMYPIGVTLKGLETLSNDLKDLNDYLNKPITVNIFDPDAEVQNDLGEQGEPVSIWENFLEWIGWYKFKAAIITIFILVCISLGAYIVVKLGWCAVCCSRGRFRVKRERPLSLSDSEDVLFDRVSSSSLRSHKLHRR</sequence>
<feature type="domain" description="Spike glycoprotein fusion" evidence="7">
    <location>
        <begin position="178"/>
        <end position="277"/>
    </location>
</feature>
<comment type="subcellular location">
    <subcellularLocation>
        <location evidence="1">Membrane</location>
    </subcellularLocation>
</comment>
<evidence type="ECO:0000256" key="2">
    <source>
        <dbReference type="ARBA" id="ARBA00022729"/>
    </source>
</evidence>
<dbReference type="SUPFAM" id="SSF161008">
    <property type="entry name" value="Viral glycoprotein ectodomain-like"/>
    <property type="match status" value="1"/>
</dbReference>
<evidence type="ECO:0000256" key="1">
    <source>
        <dbReference type="ARBA" id="ARBA00004370"/>
    </source>
</evidence>
<keyword evidence="6" id="KW-1133">Transmembrane helix</keyword>
<protein>
    <submittedName>
        <fullName evidence="8">Glycoprotein</fullName>
    </submittedName>
</protein>
<keyword evidence="2" id="KW-0732">Signal</keyword>
<organism evidence="8">
    <name type="scientific">Wenling dimarhabdovirus 8</name>
    <dbReference type="NCBI Taxonomy" id="2116361"/>
    <lineage>
        <taxon>Viruses</taxon>
        <taxon>Riboviria</taxon>
        <taxon>Orthornavirae</taxon>
        <taxon>Negarnaviricota</taxon>
        <taxon>Haploviricotina</taxon>
        <taxon>Monjiviricetes</taxon>
        <taxon>Mononegavirales</taxon>
        <taxon>Rhabdoviridae</taxon>
        <taxon>Rhabdoviridae incertae sedis</taxon>
        <taxon>Alphaplatrhavirus</taxon>
        <taxon>Alphaplatrhavirus acutispina</taxon>
    </lineage>
</organism>
<evidence type="ECO:0000256" key="5">
    <source>
        <dbReference type="SAM" id="MobiDB-lite"/>
    </source>
</evidence>
<feature type="compositionally biased region" description="Low complexity" evidence="5">
    <location>
        <begin position="48"/>
        <end position="62"/>
    </location>
</feature>
<keyword evidence="4" id="KW-0325">Glycoprotein</keyword>
<evidence type="ECO:0000259" key="7">
    <source>
        <dbReference type="Pfam" id="PF00974"/>
    </source>
</evidence>
<proteinExistence type="predicted"/>
<evidence type="ECO:0000256" key="3">
    <source>
        <dbReference type="ARBA" id="ARBA00023136"/>
    </source>
</evidence>
<dbReference type="GO" id="GO:0016020">
    <property type="term" value="C:membrane"/>
    <property type="evidence" value="ECO:0007669"/>
    <property type="project" value="UniProtKB-SubCell"/>
</dbReference>
<evidence type="ECO:0000256" key="6">
    <source>
        <dbReference type="SAM" id="Phobius"/>
    </source>
</evidence>
<feature type="transmembrane region" description="Helical" evidence="6">
    <location>
        <begin position="589"/>
        <end position="617"/>
    </location>
</feature>
<keyword evidence="3 6" id="KW-0472">Membrane</keyword>
<accession>A0A2P1GMS8</accession>
<keyword evidence="6" id="KW-0812">Transmembrane</keyword>
<dbReference type="InterPro" id="IPR001903">
    <property type="entry name" value="Rhabdo_glycop_FD"/>
</dbReference>
<evidence type="ECO:0000256" key="4">
    <source>
        <dbReference type="ARBA" id="ARBA00023180"/>
    </source>
</evidence>
<feature type="region of interest" description="Disordered" evidence="5">
    <location>
        <begin position="45"/>
        <end position="68"/>
    </location>
</feature>
<dbReference type="EMBL" id="MG600017">
    <property type="protein sequence ID" value="AVM87307.1"/>
    <property type="molecule type" value="Viral_cRNA"/>
</dbReference>
<reference evidence="8" key="1">
    <citation type="journal article" date="2018" name="Nature">
        <title>The evolutionary history of vertebrate RNA viruses.</title>
        <authorList>
            <person name="Shi M."/>
            <person name="Lin X.D."/>
            <person name="Chen X."/>
            <person name="Tian J.H."/>
            <person name="Chen L.J."/>
            <person name="Li K."/>
            <person name="Wang W."/>
            <person name="Eden J.S."/>
            <person name="Shen J.J."/>
            <person name="Liu L."/>
            <person name="Holmes E.C."/>
            <person name="Zhang Y.Z."/>
        </authorList>
    </citation>
    <scope>NUCLEOTIDE SEQUENCE</scope>
    <source>
        <strain evidence="8">DHBYCGS131</strain>
    </source>
</reference>
<evidence type="ECO:0000313" key="8">
    <source>
        <dbReference type="EMBL" id="AVM87307.1"/>
    </source>
</evidence>
<dbReference type="GO" id="GO:0019031">
    <property type="term" value="C:viral envelope"/>
    <property type="evidence" value="ECO:0007669"/>
    <property type="project" value="InterPro"/>
</dbReference>